<reference evidence="11 12" key="1">
    <citation type="submission" date="2024-03" db="EMBL/GenBank/DDBJ databases">
        <title>Aureococcus anophagefferens CCMP1851 and Kratosvirus quantuckense: Draft genome of a second virus-susceptible host strain in the model system.</title>
        <authorList>
            <person name="Chase E."/>
            <person name="Truchon A.R."/>
            <person name="Schepens W."/>
            <person name="Wilhelm S.W."/>
        </authorList>
    </citation>
    <scope>NUCLEOTIDE SEQUENCE [LARGE SCALE GENOMIC DNA]</scope>
    <source>
        <strain evidence="11 12">CCMP1851</strain>
    </source>
</reference>
<dbReference type="SUPFAM" id="SSF90123">
    <property type="entry name" value="ABC transporter transmembrane region"/>
    <property type="match status" value="1"/>
</dbReference>
<feature type="transmembrane region" description="Helical" evidence="7">
    <location>
        <begin position="86"/>
        <end position="107"/>
    </location>
</feature>
<dbReference type="Pfam" id="PF00005">
    <property type="entry name" value="ABC_tran"/>
    <property type="match status" value="1"/>
</dbReference>
<proteinExistence type="predicted"/>
<comment type="caution">
    <text evidence="11">The sequence shown here is derived from an EMBL/GenBank/DDBJ whole genome shotgun (WGS) entry which is preliminary data.</text>
</comment>
<dbReference type="PROSITE" id="PS00211">
    <property type="entry name" value="ABC_TRANSPORTER_1"/>
    <property type="match status" value="1"/>
</dbReference>
<dbReference type="InterPro" id="IPR003439">
    <property type="entry name" value="ABC_transporter-like_ATP-bd"/>
</dbReference>
<dbReference type="Proteomes" id="UP001363151">
    <property type="component" value="Unassembled WGS sequence"/>
</dbReference>
<keyword evidence="12" id="KW-1185">Reference proteome</keyword>
<dbReference type="SMART" id="SM00382">
    <property type="entry name" value="AAA"/>
    <property type="match status" value="1"/>
</dbReference>
<evidence type="ECO:0000256" key="6">
    <source>
        <dbReference type="ARBA" id="ARBA00023136"/>
    </source>
</evidence>
<dbReference type="InterPro" id="IPR017871">
    <property type="entry name" value="ABC_transporter-like_CS"/>
</dbReference>
<feature type="transmembrane region" description="Helical" evidence="7">
    <location>
        <begin position="57"/>
        <end position="80"/>
    </location>
</feature>
<dbReference type="CDD" id="cd18560">
    <property type="entry name" value="ABC_6TM_ATM1_ABCB7_HMT1_ABCB6"/>
    <property type="match status" value="1"/>
</dbReference>
<evidence type="ECO:0000256" key="5">
    <source>
        <dbReference type="ARBA" id="ARBA00022989"/>
    </source>
</evidence>
<dbReference type="Gene3D" id="3.40.50.300">
    <property type="entry name" value="P-loop containing nucleotide triphosphate hydrolases"/>
    <property type="match status" value="1"/>
</dbReference>
<evidence type="ECO:0000256" key="3">
    <source>
        <dbReference type="ARBA" id="ARBA00022741"/>
    </source>
</evidence>
<keyword evidence="4" id="KW-0067">ATP-binding</keyword>
<feature type="domain" description="ABC transporter" evidence="9">
    <location>
        <begin position="496"/>
        <end position="733"/>
    </location>
</feature>
<feature type="transmembrane region" description="Helical" evidence="7">
    <location>
        <begin position="311"/>
        <end position="334"/>
    </location>
</feature>
<feature type="chain" id="PRO_5046498186" evidence="8">
    <location>
        <begin position="17"/>
        <end position="753"/>
    </location>
</feature>
<feature type="transmembrane region" description="Helical" evidence="7">
    <location>
        <begin position="286"/>
        <end position="305"/>
    </location>
</feature>
<dbReference type="InterPro" id="IPR011527">
    <property type="entry name" value="ABC1_TM_dom"/>
</dbReference>
<keyword evidence="8" id="KW-0732">Signal</keyword>
<keyword evidence="2 7" id="KW-0812">Transmembrane</keyword>
<feature type="signal peptide" evidence="8">
    <location>
        <begin position="1"/>
        <end position="16"/>
    </location>
</feature>
<dbReference type="PROSITE" id="PS50929">
    <property type="entry name" value="ABC_TM1F"/>
    <property type="match status" value="1"/>
</dbReference>
<dbReference type="Pfam" id="PF00664">
    <property type="entry name" value="ABC_membrane"/>
    <property type="match status" value="1"/>
</dbReference>
<keyword evidence="3" id="KW-0547">Nucleotide-binding</keyword>
<accession>A0ABR1G1Z2</accession>
<evidence type="ECO:0000313" key="12">
    <source>
        <dbReference type="Proteomes" id="UP001363151"/>
    </source>
</evidence>
<dbReference type="EMBL" id="JBBJCI010000145">
    <property type="protein sequence ID" value="KAK7242365.1"/>
    <property type="molecule type" value="Genomic_DNA"/>
</dbReference>
<evidence type="ECO:0000259" key="10">
    <source>
        <dbReference type="PROSITE" id="PS50929"/>
    </source>
</evidence>
<dbReference type="Gene3D" id="1.20.1560.10">
    <property type="entry name" value="ABC transporter type 1, transmembrane domain"/>
    <property type="match status" value="1"/>
</dbReference>
<dbReference type="InterPro" id="IPR003593">
    <property type="entry name" value="AAA+_ATPase"/>
</dbReference>
<keyword evidence="5 7" id="KW-1133">Transmembrane helix</keyword>
<sequence length="753" mass="80706">MFAVVSLLEIVAGVAGVAFEARKGGPFVFKDSLEDSLCAFVVLGLAAAYARRRERLVASAAVSGLAVGYALAKSVVVALTEGRPDTVSIGLTVACCGGGVGAFLVAAKEDRARLAAKRAGGDSELTTEYAKLEDGEPKAKPDESSLSMRAILRLLKPYFWPRNWAGRVAVMSTLLFVTLSKVCSVVAPLVLATAANAVASETVDVRKAVYMSLAYAGLTFTGKVMKECQSLAYLRVQKYAFIDLASDTFGHLHSLSLQWALSKKMGEVVRVTDRGIAGCDTFMKYGVLYIGPSIAEAFAVCVLFYVHFKLWALSVLVFASVFLYAALTIKLTLWRKRFRSAMNKSDNAWHDRLTDSLVNFETVKYFTAERYECDRFAEQIASYQKSSVEVQASLSALNISQQVILCGCLGGAMALSAMAVHSGDANVGGFVAVNVWVINLFAPLNFLGTVYNALITALVDLKNLSELLAQKPLVVDPDPPVDHPGSDGLFERGLAVAFEDVVFRYPGVANVDSGLRGVSFHVDAGSSLGVCGPTGAGKSTCARLLFRFFDVLGGRVTVGGVDVRAVSQGSLRRLMGVVPQDTVLFNASLDYNIRYGKRGATELDRDEAAGRASLLPFVSNLEESWETVVGERGLKLSGGEKQRVAIARLFVKNPPVVILDEATSALDSRTEADIQDALTALSDTRTAVTIAHRLGTIAKCDAILVLKDGEVAERGAHDALIALKGEYAAMWEVQAKTNDFLVADETKEEAKAG</sequence>
<feature type="domain" description="ABC transmembrane type-1" evidence="10">
    <location>
        <begin position="174"/>
        <end position="456"/>
    </location>
</feature>
<dbReference type="InterPro" id="IPR039421">
    <property type="entry name" value="Type_1_exporter"/>
</dbReference>
<keyword evidence="6 7" id="KW-0472">Membrane</keyword>
<evidence type="ECO:0000256" key="7">
    <source>
        <dbReference type="SAM" id="Phobius"/>
    </source>
</evidence>
<protein>
    <submittedName>
        <fullName evidence="11">ABC transporter</fullName>
    </submittedName>
</protein>
<dbReference type="SUPFAM" id="SSF52540">
    <property type="entry name" value="P-loop containing nucleoside triphosphate hydrolases"/>
    <property type="match status" value="1"/>
</dbReference>
<name>A0ABR1G1Z2_AURAN</name>
<dbReference type="PANTHER" id="PTHR24221">
    <property type="entry name" value="ATP-BINDING CASSETTE SUB-FAMILY B"/>
    <property type="match status" value="1"/>
</dbReference>
<organism evidence="11 12">
    <name type="scientific">Aureococcus anophagefferens</name>
    <name type="common">Harmful bloom alga</name>
    <dbReference type="NCBI Taxonomy" id="44056"/>
    <lineage>
        <taxon>Eukaryota</taxon>
        <taxon>Sar</taxon>
        <taxon>Stramenopiles</taxon>
        <taxon>Ochrophyta</taxon>
        <taxon>Pelagophyceae</taxon>
        <taxon>Pelagomonadales</taxon>
        <taxon>Pelagomonadaceae</taxon>
        <taxon>Aureococcus</taxon>
    </lineage>
</organism>
<feature type="transmembrane region" description="Helical" evidence="7">
    <location>
        <begin position="440"/>
        <end position="461"/>
    </location>
</feature>
<evidence type="ECO:0000256" key="4">
    <source>
        <dbReference type="ARBA" id="ARBA00022840"/>
    </source>
</evidence>
<dbReference type="PANTHER" id="PTHR24221:SF503">
    <property type="entry name" value="MITOCHONDRIAL POTASSIUM CHANNEL ATP-BINDING SUBUNIT"/>
    <property type="match status" value="1"/>
</dbReference>
<comment type="subcellular location">
    <subcellularLocation>
        <location evidence="1">Membrane</location>
        <topology evidence="1">Multi-pass membrane protein</topology>
    </subcellularLocation>
</comment>
<dbReference type="InterPro" id="IPR036640">
    <property type="entry name" value="ABC1_TM_sf"/>
</dbReference>
<evidence type="ECO:0000259" key="9">
    <source>
        <dbReference type="PROSITE" id="PS50893"/>
    </source>
</evidence>
<gene>
    <name evidence="11" type="ORF">SO694_00012344</name>
</gene>
<evidence type="ECO:0000313" key="11">
    <source>
        <dbReference type="EMBL" id="KAK7242365.1"/>
    </source>
</evidence>
<dbReference type="PROSITE" id="PS50893">
    <property type="entry name" value="ABC_TRANSPORTER_2"/>
    <property type="match status" value="1"/>
</dbReference>
<evidence type="ECO:0000256" key="8">
    <source>
        <dbReference type="SAM" id="SignalP"/>
    </source>
</evidence>
<evidence type="ECO:0000256" key="1">
    <source>
        <dbReference type="ARBA" id="ARBA00004141"/>
    </source>
</evidence>
<dbReference type="InterPro" id="IPR027417">
    <property type="entry name" value="P-loop_NTPase"/>
</dbReference>
<evidence type="ECO:0000256" key="2">
    <source>
        <dbReference type="ARBA" id="ARBA00022692"/>
    </source>
</evidence>